<sequence length="110" mass="13221">MAEVAHRLNYKNEHVTKRWLKKNGIQIHRLAKNNFVYQIELDLVLERPYVISLRNKYPQKWKDMYRVVCKDISLYELMVMEMGESTPFIPMTKVSLRSKSDDKLYKSLLI</sequence>
<organism evidence="1 2">
    <name type="scientific">Flavobacterium keumense</name>
    <dbReference type="NCBI Taxonomy" id="1306518"/>
    <lineage>
        <taxon>Bacteria</taxon>
        <taxon>Pseudomonadati</taxon>
        <taxon>Bacteroidota</taxon>
        <taxon>Flavobacteriia</taxon>
        <taxon>Flavobacteriales</taxon>
        <taxon>Flavobacteriaceae</taxon>
        <taxon>Flavobacterium</taxon>
    </lineage>
</organism>
<reference evidence="1 2" key="1">
    <citation type="submission" date="2022-02" db="EMBL/GenBank/DDBJ databases">
        <authorList>
            <person name="Cha I.-T."/>
            <person name="Lee K.-E."/>
            <person name="Park S.-J."/>
        </authorList>
    </citation>
    <scope>NUCLEOTIDE SEQUENCE [LARGE SCALE GENOMIC DNA]</scope>
    <source>
        <strain evidence="1 2">K3R-10</strain>
    </source>
</reference>
<protein>
    <submittedName>
        <fullName evidence="1">Uncharacterized protein</fullName>
    </submittedName>
</protein>
<proteinExistence type="predicted"/>
<dbReference type="Proteomes" id="UP001232117">
    <property type="component" value="Chromosome"/>
</dbReference>
<dbReference type="EMBL" id="CP092332">
    <property type="protein sequence ID" value="WGK94541.1"/>
    <property type="molecule type" value="Genomic_DNA"/>
</dbReference>
<evidence type="ECO:0000313" key="2">
    <source>
        <dbReference type="Proteomes" id="UP001232117"/>
    </source>
</evidence>
<accession>A0ABY8N7G2</accession>
<evidence type="ECO:0000313" key="1">
    <source>
        <dbReference type="EMBL" id="WGK94541.1"/>
    </source>
</evidence>
<name>A0ABY8N7G2_9FLAO</name>
<reference evidence="1 2" key="2">
    <citation type="submission" date="2023-06" db="EMBL/GenBank/DDBJ databases">
        <title>Complete Genome Sequence of Flavobacterium keumense K3R-10.</title>
        <authorList>
            <person name="Jeong H."/>
            <person name="Jhang S.Y."/>
            <person name="Kim J.N."/>
        </authorList>
    </citation>
    <scope>NUCLEOTIDE SEQUENCE [LARGE SCALE GENOMIC DNA]</scope>
    <source>
        <strain evidence="1 2">K3R-10</strain>
    </source>
</reference>
<dbReference type="RefSeq" id="WP_280157860.1">
    <property type="nucleotide sequence ID" value="NZ_CP092332.1"/>
</dbReference>
<gene>
    <name evidence="1" type="ORF">MG292_10730</name>
</gene>
<keyword evidence="2" id="KW-1185">Reference proteome</keyword>